<evidence type="ECO:0000313" key="3">
    <source>
        <dbReference type="EMBL" id="ETE58827.1"/>
    </source>
</evidence>
<evidence type="ECO:0000256" key="1">
    <source>
        <dbReference type="SAM" id="MobiDB-lite"/>
    </source>
</evidence>
<proteinExistence type="predicted"/>
<keyword evidence="2" id="KW-0732">Signal</keyword>
<feature type="chain" id="PRO_5004770707" evidence="2">
    <location>
        <begin position="17"/>
        <end position="305"/>
    </location>
</feature>
<reference evidence="3 4" key="1">
    <citation type="journal article" date="2013" name="Proc. Natl. Acad. Sci. U.S.A.">
        <title>The king cobra genome reveals dynamic gene evolution and adaptation in the snake venom system.</title>
        <authorList>
            <person name="Vonk F.J."/>
            <person name="Casewell N.R."/>
            <person name="Henkel C.V."/>
            <person name="Heimberg A.M."/>
            <person name="Jansen H.J."/>
            <person name="McCleary R.J."/>
            <person name="Kerkkamp H.M."/>
            <person name="Vos R.A."/>
            <person name="Guerreiro I."/>
            <person name="Calvete J.J."/>
            <person name="Wuster W."/>
            <person name="Woods A.E."/>
            <person name="Logan J.M."/>
            <person name="Harrison R.A."/>
            <person name="Castoe T.A."/>
            <person name="de Koning A.P."/>
            <person name="Pollock D.D."/>
            <person name="Yandell M."/>
            <person name="Calderon D."/>
            <person name="Renjifo C."/>
            <person name="Currier R.B."/>
            <person name="Salgado D."/>
            <person name="Pla D."/>
            <person name="Sanz L."/>
            <person name="Hyder A.S."/>
            <person name="Ribeiro J.M."/>
            <person name="Arntzen J.W."/>
            <person name="van den Thillart G.E."/>
            <person name="Boetzer M."/>
            <person name="Pirovano W."/>
            <person name="Dirks R.P."/>
            <person name="Spaink H.P."/>
            <person name="Duboule D."/>
            <person name="McGlinn E."/>
            <person name="Kini R.M."/>
            <person name="Richardson M.K."/>
        </authorList>
    </citation>
    <scope>NUCLEOTIDE SEQUENCE</scope>
    <source>
        <tissue evidence="3">Blood</tissue>
    </source>
</reference>
<dbReference type="AlphaFoldDB" id="V8NB81"/>
<name>V8NB81_OPHHA</name>
<evidence type="ECO:0000313" key="4">
    <source>
        <dbReference type="Proteomes" id="UP000018936"/>
    </source>
</evidence>
<feature type="compositionally biased region" description="Pro residues" evidence="1">
    <location>
        <begin position="100"/>
        <end position="116"/>
    </location>
</feature>
<feature type="region of interest" description="Disordered" evidence="1">
    <location>
        <begin position="98"/>
        <end position="127"/>
    </location>
</feature>
<organism evidence="3 4">
    <name type="scientific">Ophiophagus hannah</name>
    <name type="common">King cobra</name>
    <name type="synonym">Naja hannah</name>
    <dbReference type="NCBI Taxonomy" id="8665"/>
    <lineage>
        <taxon>Eukaryota</taxon>
        <taxon>Metazoa</taxon>
        <taxon>Chordata</taxon>
        <taxon>Craniata</taxon>
        <taxon>Vertebrata</taxon>
        <taxon>Euteleostomi</taxon>
        <taxon>Lepidosauria</taxon>
        <taxon>Squamata</taxon>
        <taxon>Bifurcata</taxon>
        <taxon>Unidentata</taxon>
        <taxon>Episquamata</taxon>
        <taxon>Toxicofera</taxon>
        <taxon>Serpentes</taxon>
        <taxon>Colubroidea</taxon>
        <taxon>Elapidae</taxon>
        <taxon>Elapinae</taxon>
        <taxon>Ophiophagus</taxon>
    </lineage>
</organism>
<feature type="signal peptide" evidence="2">
    <location>
        <begin position="1"/>
        <end position="16"/>
    </location>
</feature>
<dbReference type="EMBL" id="AZIM01006222">
    <property type="protein sequence ID" value="ETE58827.1"/>
    <property type="molecule type" value="Genomic_DNA"/>
</dbReference>
<dbReference type="Proteomes" id="UP000018936">
    <property type="component" value="Unassembled WGS sequence"/>
</dbReference>
<feature type="non-terminal residue" evidence="3">
    <location>
        <position position="1"/>
    </location>
</feature>
<comment type="caution">
    <text evidence="3">The sequence shown here is derived from an EMBL/GenBank/DDBJ whole genome shotgun (WGS) entry which is preliminary data.</text>
</comment>
<evidence type="ECO:0000256" key="2">
    <source>
        <dbReference type="SAM" id="SignalP"/>
    </source>
</evidence>
<protein>
    <submittedName>
        <fullName evidence="3">Death-inducer obliterator 1</fullName>
    </submittedName>
</protein>
<accession>V8NB81</accession>
<gene>
    <name evidence="3" type="primary">Dido1</name>
    <name evidence="3" type="ORF">L345_15446</name>
</gene>
<keyword evidence="4" id="KW-1185">Reference proteome</keyword>
<sequence>MLGHRPAFMMVAVVLGSWDPLLRRGTQIHNSQAPCPALTYLPFHFQAEAIGNFCDFVDIREHLIFCKRKKGESSAHHLSPKLGPRRYPPAALGRKFETHPPSPLLFPHQQPPPPPGSYNMGQGSSPLGLPHGGSHAPTAWQAQDPPLLPFYFCSLRASKKACKEEAEKACWLQRGSFKARRHPKAGLPPKLLQPRERALNKIGRALRGLLVQPPWICHTVGVTLPPLGRPKTHLYHHQRCYFCSLRAFKKACKEEAEKACWLQRGSFKASRPSPTPTAQKHRINRVGRVLRGGETSHTIQPFVAL</sequence>